<reference evidence="1 2" key="1">
    <citation type="submission" date="2015-09" db="EMBL/GenBank/DDBJ databases">
        <authorList>
            <consortium name="Pathogen Informatics"/>
        </authorList>
    </citation>
    <scope>NUCLEOTIDE SEQUENCE [LARGE SCALE GENOMIC DNA]</scope>
    <source>
        <strain evidence="1 2">2789STDY5834855</strain>
    </source>
</reference>
<dbReference type="RefSeq" id="WP_055277408.1">
    <property type="nucleotide sequence ID" value="NZ_CYZV01000031.1"/>
</dbReference>
<proteinExistence type="predicted"/>
<name>A0A174G871_9CLOT</name>
<accession>A0A174G871</accession>
<organism evidence="1 2">
    <name type="scientific">Clostridium disporicum</name>
    <dbReference type="NCBI Taxonomy" id="84024"/>
    <lineage>
        <taxon>Bacteria</taxon>
        <taxon>Bacillati</taxon>
        <taxon>Bacillota</taxon>
        <taxon>Clostridia</taxon>
        <taxon>Eubacteriales</taxon>
        <taxon>Clostridiaceae</taxon>
        <taxon>Clostridium</taxon>
    </lineage>
</organism>
<sequence length="100" mass="10749">MKKEWINPKCKKLDIKQTSALSSIQVPGNSTCMLGLTTWPSGMLGPTWNSGEIEWQCSSMGQGAGVNDHLPDGDINKIPRCPYIAANNKTCLAGQGVQNS</sequence>
<dbReference type="Proteomes" id="UP000095558">
    <property type="component" value="Unassembled WGS sequence"/>
</dbReference>
<gene>
    <name evidence="1" type="ORF">ERS852470_02727</name>
</gene>
<evidence type="ECO:0000313" key="2">
    <source>
        <dbReference type="Proteomes" id="UP000095558"/>
    </source>
</evidence>
<dbReference type="EMBL" id="CYZV01000031">
    <property type="protein sequence ID" value="CUO57090.1"/>
    <property type="molecule type" value="Genomic_DNA"/>
</dbReference>
<protein>
    <submittedName>
        <fullName evidence="1">Uncharacterized protein</fullName>
    </submittedName>
</protein>
<evidence type="ECO:0000313" key="1">
    <source>
        <dbReference type="EMBL" id="CUO57090.1"/>
    </source>
</evidence>
<dbReference type="AlphaFoldDB" id="A0A174G871"/>